<dbReference type="eggNOG" id="ENOG502QTSC">
    <property type="taxonomic scope" value="Eukaryota"/>
</dbReference>
<dbReference type="SUPFAM" id="SSF52467">
    <property type="entry name" value="DHS-like NAD/FAD-binding domain"/>
    <property type="match status" value="1"/>
</dbReference>
<feature type="domain" description="Deacetylase sirtuin-type" evidence="4">
    <location>
        <begin position="18"/>
        <end position="351"/>
    </location>
</feature>
<dbReference type="OrthoDB" id="424302at2759"/>
<evidence type="ECO:0000256" key="2">
    <source>
        <dbReference type="ARBA" id="ARBA00023027"/>
    </source>
</evidence>
<dbReference type="GO" id="GO:0070403">
    <property type="term" value="F:NAD+ binding"/>
    <property type="evidence" value="ECO:0007669"/>
    <property type="project" value="TreeGrafter"/>
</dbReference>
<dbReference type="InterPro" id="IPR026591">
    <property type="entry name" value="Sirtuin_cat_small_dom_sf"/>
</dbReference>
<dbReference type="EMBL" id="GG738902">
    <property type="protein sequence ID" value="EFC39044.1"/>
    <property type="molecule type" value="Genomic_DNA"/>
</dbReference>
<keyword evidence="3" id="KW-0862">Zinc</keyword>
<evidence type="ECO:0000313" key="5">
    <source>
        <dbReference type="EMBL" id="EFC39044.1"/>
    </source>
</evidence>
<dbReference type="Proteomes" id="UP000006671">
    <property type="component" value="Unassembled WGS sequence"/>
</dbReference>
<organism evidence="6">
    <name type="scientific">Naegleria gruberi</name>
    <name type="common">Amoeba</name>
    <dbReference type="NCBI Taxonomy" id="5762"/>
    <lineage>
        <taxon>Eukaryota</taxon>
        <taxon>Discoba</taxon>
        <taxon>Heterolobosea</taxon>
        <taxon>Tetramitia</taxon>
        <taxon>Eutetramitia</taxon>
        <taxon>Vahlkampfiidae</taxon>
        <taxon>Naegleria</taxon>
    </lineage>
</organism>
<dbReference type="GO" id="GO:0017136">
    <property type="term" value="F:histone deacetylase activity, NAD-dependent"/>
    <property type="evidence" value="ECO:0007669"/>
    <property type="project" value="TreeGrafter"/>
</dbReference>
<dbReference type="InterPro" id="IPR050134">
    <property type="entry name" value="NAD-dep_sirtuin_deacylases"/>
</dbReference>
<evidence type="ECO:0000256" key="3">
    <source>
        <dbReference type="PROSITE-ProRule" id="PRU00236"/>
    </source>
</evidence>
<dbReference type="InParanoid" id="D2VVJ2"/>
<feature type="binding site" evidence="3">
    <location>
        <position position="224"/>
    </location>
    <ligand>
        <name>Zn(2+)</name>
        <dbReference type="ChEBI" id="CHEBI:29105"/>
    </ligand>
</feature>
<keyword evidence="3" id="KW-0479">Metal-binding</keyword>
<keyword evidence="1" id="KW-0808">Transferase</keyword>
<accession>D2VVJ2</accession>
<feature type="binding site" evidence="3">
    <location>
        <position position="227"/>
    </location>
    <ligand>
        <name>Zn(2+)</name>
        <dbReference type="ChEBI" id="CHEBI:29105"/>
    </ligand>
</feature>
<dbReference type="KEGG" id="ngr:NAEGRDRAFT_81385"/>
<dbReference type="GeneID" id="8854013"/>
<proteinExistence type="predicted"/>
<protein>
    <submittedName>
        <fullName evidence="5">Sir2 NAD-dependent protein deacetylase</fullName>
    </submittedName>
</protein>
<dbReference type="Gene3D" id="3.30.1600.10">
    <property type="entry name" value="SIR2/SIRT2 'Small Domain"/>
    <property type="match status" value="1"/>
</dbReference>
<keyword evidence="6" id="KW-1185">Reference proteome</keyword>
<sequence>MQTHKEEQVASSELDEISSSLENVYEKAAQLIYNSKYLLITCGAGFSKDSGLAVYKDIASNPIYQEKNLTYHDLARPVSTFETEQELLDYYGFWVNCAQSYLNTPSHSGYQILKDWKQLLYSKKEIQKEFNEKQIEILSASQWWKENCKIASNMFIYSSNVDNHFSRYFEKEEIYNIHGHALNWQCGNHCNEDCVWNFTKQLQNIIINQETLQIDNEKLKELKCEKCQHASMPNVLMFGDLGQYIRNTEEEDRYIAWECSVETFSKESSTKFPFIILELGCGLTVPSVRRENECVLLDCDESYLIRVNLGQEELDTIHNVDLIPMKNDRILNIKNGCQDALHRIHQHLLKIIENNK</sequence>
<dbReference type="RefSeq" id="XP_002671788.1">
    <property type="nucleotide sequence ID" value="XM_002671742.1"/>
</dbReference>
<dbReference type="PANTHER" id="PTHR11085:SF10">
    <property type="entry name" value="NAD-DEPENDENT PROTEIN DEACYLASE SIRTUIN-5, MITOCHONDRIAL-RELATED"/>
    <property type="match status" value="1"/>
</dbReference>
<dbReference type="InterPro" id="IPR029035">
    <property type="entry name" value="DHS-like_NAD/FAD-binding_dom"/>
</dbReference>
<evidence type="ECO:0000259" key="4">
    <source>
        <dbReference type="PROSITE" id="PS50305"/>
    </source>
</evidence>
<dbReference type="GO" id="GO:0005634">
    <property type="term" value="C:nucleus"/>
    <property type="evidence" value="ECO:0007669"/>
    <property type="project" value="TreeGrafter"/>
</dbReference>
<dbReference type="Gene3D" id="3.40.50.1220">
    <property type="entry name" value="TPP-binding domain"/>
    <property type="match status" value="1"/>
</dbReference>
<feature type="binding site" evidence="3">
    <location>
        <position position="194"/>
    </location>
    <ligand>
        <name>Zn(2+)</name>
        <dbReference type="ChEBI" id="CHEBI:29105"/>
    </ligand>
</feature>
<dbReference type="OMA" id="EDRYIAW"/>
<dbReference type="PANTHER" id="PTHR11085">
    <property type="entry name" value="NAD-DEPENDENT PROTEIN DEACYLASE SIRTUIN-5, MITOCHONDRIAL-RELATED"/>
    <property type="match status" value="1"/>
</dbReference>
<reference evidence="5 6" key="1">
    <citation type="journal article" date="2010" name="Cell">
        <title>The genome of Naegleria gruberi illuminates early eukaryotic versatility.</title>
        <authorList>
            <person name="Fritz-Laylin L.K."/>
            <person name="Prochnik S.E."/>
            <person name="Ginger M.L."/>
            <person name="Dacks J.B."/>
            <person name="Carpenter M.L."/>
            <person name="Field M.C."/>
            <person name="Kuo A."/>
            <person name="Paredez A."/>
            <person name="Chapman J."/>
            <person name="Pham J."/>
            <person name="Shu S."/>
            <person name="Neupane R."/>
            <person name="Cipriano M."/>
            <person name="Mancuso J."/>
            <person name="Tu H."/>
            <person name="Salamov A."/>
            <person name="Lindquist E."/>
            <person name="Shapiro H."/>
            <person name="Lucas S."/>
            <person name="Grigoriev I.V."/>
            <person name="Cande W.Z."/>
            <person name="Fulton C."/>
            <person name="Rokhsar D.S."/>
            <person name="Dawson S.C."/>
        </authorList>
    </citation>
    <scope>NUCLEOTIDE SEQUENCE [LARGE SCALE GENOMIC DNA]</scope>
    <source>
        <strain evidence="5 6">NEG-M</strain>
    </source>
</reference>
<dbReference type="GO" id="GO:0046872">
    <property type="term" value="F:metal ion binding"/>
    <property type="evidence" value="ECO:0007669"/>
    <property type="project" value="UniProtKB-KW"/>
</dbReference>
<name>D2VVJ2_NAEGR</name>
<dbReference type="AlphaFoldDB" id="D2VVJ2"/>
<dbReference type="VEuPathDB" id="AmoebaDB:NAEGRDRAFT_81385"/>
<feature type="binding site" evidence="3">
    <location>
        <position position="190"/>
    </location>
    <ligand>
        <name>Zn(2+)</name>
        <dbReference type="ChEBI" id="CHEBI:29105"/>
    </ligand>
</feature>
<keyword evidence="2" id="KW-0520">NAD</keyword>
<dbReference type="InterPro" id="IPR026590">
    <property type="entry name" value="Ssirtuin_cat_dom"/>
</dbReference>
<evidence type="ECO:0000256" key="1">
    <source>
        <dbReference type="ARBA" id="ARBA00022679"/>
    </source>
</evidence>
<dbReference type="PROSITE" id="PS50305">
    <property type="entry name" value="SIRTUIN"/>
    <property type="match status" value="1"/>
</dbReference>
<feature type="active site" description="Proton acceptor" evidence="3">
    <location>
        <position position="178"/>
    </location>
</feature>
<gene>
    <name evidence="5" type="ORF">NAEGRDRAFT_81385</name>
</gene>
<evidence type="ECO:0000313" key="6">
    <source>
        <dbReference type="Proteomes" id="UP000006671"/>
    </source>
</evidence>